<evidence type="ECO:0000256" key="2">
    <source>
        <dbReference type="ARBA" id="ARBA00022723"/>
    </source>
</evidence>
<evidence type="ECO:0000313" key="4">
    <source>
        <dbReference type="EMBL" id="KAH9360487.1"/>
    </source>
</evidence>
<dbReference type="EMBL" id="JABSTR010000001">
    <property type="protein sequence ID" value="KAH9360487.1"/>
    <property type="molecule type" value="Genomic_DNA"/>
</dbReference>
<keyword evidence="5" id="KW-1185">Reference proteome</keyword>
<dbReference type="VEuPathDB" id="VectorBase:HLOH_046687"/>
<accession>A0A9J6FCE4</accession>
<keyword evidence="2" id="KW-0479">Metal-binding</keyword>
<dbReference type="InterPro" id="IPR027806">
    <property type="entry name" value="HARBI1_dom"/>
</dbReference>
<comment type="caution">
    <text evidence="4">The sequence shown here is derived from an EMBL/GenBank/DDBJ whole genome shotgun (WGS) entry which is preliminary data.</text>
</comment>
<feature type="domain" description="DDE Tnp4" evidence="3">
    <location>
        <begin position="52"/>
        <end position="113"/>
    </location>
</feature>
<organism evidence="4 5">
    <name type="scientific">Haemaphysalis longicornis</name>
    <name type="common">Bush tick</name>
    <dbReference type="NCBI Taxonomy" id="44386"/>
    <lineage>
        <taxon>Eukaryota</taxon>
        <taxon>Metazoa</taxon>
        <taxon>Ecdysozoa</taxon>
        <taxon>Arthropoda</taxon>
        <taxon>Chelicerata</taxon>
        <taxon>Arachnida</taxon>
        <taxon>Acari</taxon>
        <taxon>Parasitiformes</taxon>
        <taxon>Ixodida</taxon>
        <taxon>Ixodoidea</taxon>
        <taxon>Ixodidae</taxon>
        <taxon>Haemaphysalinae</taxon>
        <taxon>Haemaphysalis</taxon>
    </lineage>
</organism>
<protein>
    <recommendedName>
        <fullName evidence="3">DDE Tnp4 domain-containing protein</fullName>
    </recommendedName>
</protein>
<evidence type="ECO:0000256" key="1">
    <source>
        <dbReference type="ARBA" id="ARBA00001968"/>
    </source>
</evidence>
<dbReference type="GO" id="GO:0046872">
    <property type="term" value="F:metal ion binding"/>
    <property type="evidence" value="ECO:0007669"/>
    <property type="project" value="UniProtKB-KW"/>
</dbReference>
<sequence length="217" mass="24704">MPTTIIRWTIMLYTPNIGSVPATRRVLFHLYLTVMKCCCCFLGLHSLTAAVGGSQQITENQKGIFNYRLSRPRRIIENTFGIMVQRWRILRRPFKAKKENITQIVGACIILHNFLMSEPTAFRTVYCQPGLADYEDWQERLAEGSWCSEDDGNGALVDPPAIGQRSTRWDLQVQCLVQLQKVCFVMSERKKNNRPAFYVSFHAGLRMTSGTGCADTS</sequence>
<comment type="cofactor">
    <cofactor evidence="1">
        <name>a divalent metal cation</name>
        <dbReference type="ChEBI" id="CHEBI:60240"/>
    </cofactor>
</comment>
<dbReference type="AlphaFoldDB" id="A0A9J6FCE4"/>
<gene>
    <name evidence="4" type="ORF">HPB48_009650</name>
</gene>
<proteinExistence type="predicted"/>
<dbReference type="OrthoDB" id="8193319at2759"/>
<evidence type="ECO:0000313" key="5">
    <source>
        <dbReference type="Proteomes" id="UP000821853"/>
    </source>
</evidence>
<dbReference type="Proteomes" id="UP000821853">
    <property type="component" value="Chromosome 1"/>
</dbReference>
<reference evidence="4 5" key="1">
    <citation type="journal article" date="2020" name="Cell">
        <title>Large-Scale Comparative Analyses of Tick Genomes Elucidate Their Genetic Diversity and Vector Capacities.</title>
        <authorList>
            <consortium name="Tick Genome and Microbiome Consortium (TIGMIC)"/>
            <person name="Jia N."/>
            <person name="Wang J."/>
            <person name="Shi W."/>
            <person name="Du L."/>
            <person name="Sun Y."/>
            <person name="Zhan W."/>
            <person name="Jiang J.F."/>
            <person name="Wang Q."/>
            <person name="Zhang B."/>
            <person name="Ji P."/>
            <person name="Bell-Sakyi L."/>
            <person name="Cui X.M."/>
            <person name="Yuan T.T."/>
            <person name="Jiang B.G."/>
            <person name="Yang W.F."/>
            <person name="Lam T.T."/>
            <person name="Chang Q.C."/>
            <person name="Ding S.J."/>
            <person name="Wang X.J."/>
            <person name="Zhu J.G."/>
            <person name="Ruan X.D."/>
            <person name="Zhao L."/>
            <person name="Wei J.T."/>
            <person name="Ye R.Z."/>
            <person name="Que T.C."/>
            <person name="Du C.H."/>
            <person name="Zhou Y.H."/>
            <person name="Cheng J.X."/>
            <person name="Dai P.F."/>
            <person name="Guo W.B."/>
            <person name="Han X.H."/>
            <person name="Huang E.J."/>
            <person name="Li L.F."/>
            <person name="Wei W."/>
            <person name="Gao Y.C."/>
            <person name="Liu J.Z."/>
            <person name="Shao H.Z."/>
            <person name="Wang X."/>
            <person name="Wang C.C."/>
            <person name="Yang T.C."/>
            <person name="Huo Q.B."/>
            <person name="Li W."/>
            <person name="Chen H.Y."/>
            <person name="Chen S.E."/>
            <person name="Zhou L.G."/>
            <person name="Ni X.B."/>
            <person name="Tian J.H."/>
            <person name="Sheng Y."/>
            <person name="Liu T."/>
            <person name="Pan Y.S."/>
            <person name="Xia L.Y."/>
            <person name="Li J."/>
            <person name="Zhao F."/>
            <person name="Cao W.C."/>
        </authorList>
    </citation>
    <scope>NUCLEOTIDE SEQUENCE [LARGE SCALE GENOMIC DNA]</scope>
    <source>
        <strain evidence="4">HaeL-2018</strain>
    </source>
</reference>
<name>A0A9J6FCE4_HAELO</name>
<dbReference type="Pfam" id="PF13359">
    <property type="entry name" value="DDE_Tnp_4"/>
    <property type="match status" value="1"/>
</dbReference>
<evidence type="ECO:0000259" key="3">
    <source>
        <dbReference type="Pfam" id="PF13359"/>
    </source>
</evidence>